<keyword evidence="2" id="KW-1185">Reference proteome</keyword>
<accession>A0A2P5BNI9</accession>
<feature type="non-terminal residue" evidence="1">
    <location>
        <position position="1"/>
    </location>
</feature>
<protein>
    <submittedName>
        <fullName evidence="1">Uncharacterized protein</fullName>
    </submittedName>
</protein>
<gene>
    <name evidence="1" type="ORF">PanWU01x14_223490</name>
</gene>
<organism evidence="1 2">
    <name type="scientific">Parasponia andersonii</name>
    <name type="common">Sponia andersonii</name>
    <dbReference type="NCBI Taxonomy" id="3476"/>
    <lineage>
        <taxon>Eukaryota</taxon>
        <taxon>Viridiplantae</taxon>
        <taxon>Streptophyta</taxon>
        <taxon>Embryophyta</taxon>
        <taxon>Tracheophyta</taxon>
        <taxon>Spermatophyta</taxon>
        <taxon>Magnoliopsida</taxon>
        <taxon>eudicotyledons</taxon>
        <taxon>Gunneridae</taxon>
        <taxon>Pentapetalae</taxon>
        <taxon>rosids</taxon>
        <taxon>fabids</taxon>
        <taxon>Rosales</taxon>
        <taxon>Cannabaceae</taxon>
        <taxon>Parasponia</taxon>
    </lineage>
</organism>
<proteinExistence type="predicted"/>
<evidence type="ECO:0000313" key="1">
    <source>
        <dbReference type="EMBL" id="PON50377.1"/>
    </source>
</evidence>
<dbReference type="EMBL" id="JXTB01000246">
    <property type="protein sequence ID" value="PON50377.1"/>
    <property type="molecule type" value="Genomic_DNA"/>
</dbReference>
<dbReference type="AlphaFoldDB" id="A0A2P5BNI9"/>
<reference evidence="2" key="1">
    <citation type="submission" date="2016-06" db="EMBL/GenBank/DDBJ databases">
        <title>Parallel loss of symbiosis genes in relatives of nitrogen-fixing non-legume Parasponia.</title>
        <authorList>
            <person name="Van Velzen R."/>
            <person name="Holmer R."/>
            <person name="Bu F."/>
            <person name="Rutten L."/>
            <person name="Van Zeijl A."/>
            <person name="Liu W."/>
            <person name="Santuari L."/>
            <person name="Cao Q."/>
            <person name="Sharma T."/>
            <person name="Shen D."/>
            <person name="Roswanjaya Y."/>
            <person name="Wardhani T."/>
            <person name="Kalhor M.S."/>
            <person name="Jansen J."/>
            <person name="Van den Hoogen J."/>
            <person name="Gungor B."/>
            <person name="Hartog M."/>
            <person name="Hontelez J."/>
            <person name="Verver J."/>
            <person name="Yang W.-C."/>
            <person name="Schijlen E."/>
            <person name="Repin R."/>
            <person name="Schilthuizen M."/>
            <person name="Schranz E."/>
            <person name="Heidstra R."/>
            <person name="Miyata K."/>
            <person name="Fedorova E."/>
            <person name="Kohlen W."/>
            <person name="Bisseling T."/>
            <person name="Smit S."/>
            <person name="Geurts R."/>
        </authorList>
    </citation>
    <scope>NUCLEOTIDE SEQUENCE [LARGE SCALE GENOMIC DNA]</scope>
    <source>
        <strain evidence="2">cv. WU1-14</strain>
    </source>
</reference>
<comment type="caution">
    <text evidence="1">The sequence shown here is derived from an EMBL/GenBank/DDBJ whole genome shotgun (WGS) entry which is preliminary data.</text>
</comment>
<sequence>ASEGNLAADDELEASKIAIITTESTSNGKPIVNNLRALSSVTFVLDKNGPKNSSEHHGEAVEIQPFRKRISLFQGRDKIEVLVPLYQIQQRLMLDAFGWFLCFAFLNLT</sequence>
<dbReference type="Proteomes" id="UP000237105">
    <property type="component" value="Unassembled WGS sequence"/>
</dbReference>
<evidence type="ECO:0000313" key="2">
    <source>
        <dbReference type="Proteomes" id="UP000237105"/>
    </source>
</evidence>
<name>A0A2P5BNI9_PARAD</name>